<protein>
    <submittedName>
        <fullName evidence="6">LysR family transcriptional regulator</fullName>
    </submittedName>
</protein>
<evidence type="ECO:0000313" key="7">
    <source>
        <dbReference type="Proteomes" id="UP000274358"/>
    </source>
</evidence>
<dbReference type="CDD" id="cd08474">
    <property type="entry name" value="PBP2_CrgA_like_5"/>
    <property type="match status" value="1"/>
</dbReference>
<dbReference type="GO" id="GO:0003700">
    <property type="term" value="F:DNA-binding transcription factor activity"/>
    <property type="evidence" value="ECO:0007669"/>
    <property type="project" value="InterPro"/>
</dbReference>
<dbReference type="EMBL" id="RYYV01000002">
    <property type="protein sequence ID" value="RUL78974.1"/>
    <property type="molecule type" value="Genomic_DNA"/>
</dbReference>
<dbReference type="PANTHER" id="PTHR30537:SF1">
    <property type="entry name" value="HTH-TYPE TRANSCRIPTIONAL REGULATOR PGRR"/>
    <property type="match status" value="1"/>
</dbReference>
<sequence length="294" mass="32562">MDPTELAELTVFVAVAKHLSFRQAATERGTSASAISHSVRSLEARVGVRLFHRTTRSVSLTDAGEMLFARLEPAIQDVRAAVDQLNAFRDTPIGKIRINVPNSIATYVLGDAMQTLLTRNPGLKLEVVATDALVDIVEEGFDAGIRFGERLSPDVVAVRIKPTFRFIVVGSPGYFEKKSIPQTPHDLHEHDCIRYAFPSGALLNWEFSKDGETLQVEVAGTLTVDSQELMTDAAARGLGLAYIWTDRAEPYLRDGRLRSCLEDWCTLDESLFLYFPSRKHQSAGLRALIEVMKA</sequence>
<proteinExistence type="inferred from homology"/>
<keyword evidence="3" id="KW-0238">DNA-binding</keyword>
<dbReference type="FunFam" id="1.10.10.10:FF:000001">
    <property type="entry name" value="LysR family transcriptional regulator"/>
    <property type="match status" value="1"/>
</dbReference>
<dbReference type="GO" id="GO:0006351">
    <property type="term" value="P:DNA-templated transcription"/>
    <property type="evidence" value="ECO:0007669"/>
    <property type="project" value="TreeGrafter"/>
</dbReference>
<evidence type="ECO:0000256" key="3">
    <source>
        <dbReference type="ARBA" id="ARBA00023125"/>
    </source>
</evidence>
<dbReference type="PROSITE" id="PS50931">
    <property type="entry name" value="HTH_LYSR"/>
    <property type="match status" value="1"/>
</dbReference>
<dbReference type="InterPro" id="IPR005119">
    <property type="entry name" value="LysR_subst-bd"/>
</dbReference>
<dbReference type="Gene3D" id="1.10.10.10">
    <property type="entry name" value="Winged helix-like DNA-binding domain superfamily/Winged helix DNA-binding domain"/>
    <property type="match status" value="1"/>
</dbReference>
<organism evidence="6 7">
    <name type="scientific">Dyella choica</name>
    <dbReference type="NCBI Taxonomy" id="1927959"/>
    <lineage>
        <taxon>Bacteria</taxon>
        <taxon>Pseudomonadati</taxon>
        <taxon>Pseudomonadota</taxon>
        <taxon>Gammaproteobacteria</taxon>
        <taxon>Lysobacterales</taxon>
        <taxon>Rhodanobacteraceae</taxon>
        <taxon>Dyella</taxon>
    </lineage>
</organism>
<dbReference type="Proteomes" id="UP000274358">
    <property type="component" value="Unassembled WGS sequence"/>
</dbReference>
<name>A0A3S0PKV7_9GAMM</name>
<feature type="domain" description="HTH lysR-type" evidence="5">
    <location>
        <begin position="1"/>
        <end position="61"/>
    </location>
</feature>
<evidence type="ECO:0000256" key="2">
    <source>
        <dbReference type="ARBA" id="ARBA00023015"/>
    </source>
</evidence>
<keyword evidence="4" id="KW-0804">Transcription</keyword>
<evidence type="ECO:0000256" key="4">
    <source>
        <dbReference type="ARBA" id="ARBA00023163"/>
    </source>
</evidence>
<keyword evidence="2" id="KW-0805">Transcription regulation</keyword>
<dbReference type="GO" id="GO:0043565">
    <property type="term" value="F:sequence-specific DNA binding"/>
    <property type="evidence" value="ECO:0007669"/>
    <property type="project" value="TreeGrafter"/>
</dbReference>
<reference evidence="6 7" key="1">
    <citation type="submission" date="2018-12" db="EMBL/GenBank/DDBJ databases">
        <title>Dyella dinghuensis sp. nov. DHOA06 and Dyella choica sp. nov. 4M-K27, isolated from forest soil.</title>
        <authorList>
            <person name="Qiu L.-H."/>
            <person name="Gao Z.-H."/>
        </authorList>
    </citation>
    <scope>NUCLEOTIDE SEQUENCE [LARGE SCALE GENOMIC DNA]</scope>
    <source>
        <strain evidence="6 7">4M-K27</strain>
    </source>
</reference>
<dbReference type="PANTHER" id="PTHR30537">
    <property type="entry name" value="HTH-TYPE TRANSCRIPTIONAL REGULATOR"/>
    <property type="match status" value="1"/>
</dbReference>
<dbReference type="AlphaFoldDB" id="A0A3S0PKV7"/>
<comment type="similarity">
    <text evidence="1">Belongs to the LysR transcriptional regulatory family.</text>
</comment>
<keyword evidence="7" id="KW-1185">Reference proteome</keyword>
<evidence type="ECO:0000259" key="5">
    <source>
        <dbReference type="PROSITE" id="PS50931"/>
    </source>
</evidence>
<gene>
    <name evidence="6" type="ORF">EKH80_04020</name>
</gene>
<dbReference type="SUPFAM" id="SSF53850">
    <property type="entry name" value="Periplasmic binding protein-like II"/>
    <property type="match status" value="1"/>
</dbReference>
<dbReference type="OrthoDB" id="9810065at2"/>
<accession>A0A3S0PKV7</accession>
<dbReference type="InterPro" id="IPR000847">
    <property type="entry name" value="LysR_HTH_N"/>
</dbReference>
<dbReference type="RefSeq" id="WP_126683431.1">
    <property type="nucleotide sequence ID" value="NZ_RYYV01000002.1"/>
</dbReference>
<dbReference type="InterPro" id="IPR036390">
    <property type="entry name" value="WH_DNA-bd_sf"/>
</dbReference>
<dbReference type="Pfam" id="PF03466">
    <property type="entry name" value="LysR_substrate"/>
    <property type="match status" value="1"/>
</dbReference>
<dbReference type="Pfam" id="PF00126">
    <property type="entry name" value="HTH_1"/>
    <property type="match status" value="1"/>
</dbReference>
<dbReference type="InterPro" id="IPR058163">
    <property type="entry name" value="LysR-type_TF_proteobact-type"/>
</dbReference>
<evidence type="ECO:0000256" key="1">
    <source>
        <dbReference type="ARBA" id="ARBA00009437"/>
    </source>
</evidence>
<comment type="caution">
    <text evidence="6">The sequence shown here is derived from an EMBL/GenBank/DDBJ whole genome shotgun (WGS) entry which is preliminary data.</text>
</comment>
<dbReference type="InterPro" id="IPR036388">
    <property type="entry name" value="WH-like_DNA-bd_sf"/>
</dbReference>
<dbReference type="SUPFAM" id="SSF46785">
    <property type="entry name" value="Winged helix' DNA-binding domain"/>
    <property type="match status" value="1"/>
</dbReference>
<dbReference type="Gene3D" id="3.40.190.290">
    <property type="match status" value="1"/>
</dbReference>
<evidence type="ECO:0000313" key="6">
    <source>
        <dbReference type="EMBL" id="RUL78974.1"/>
    </source>
</evidence>